<keyword evidence="6 9" id="KW-0012">Acyltransferase</keyword>
<dbReference type="PROSITE" id="PS51186">
    <property type="entry name" value="GNAT"/>
    <property type="match status" value="1"/>
</dbReference>
<evidence type="ECO:0000256" key="8">
    <source>
        <dbReference type="ARBA" id="ARBA00048923"/>
    </source>
</evidence>
<comment type="subunit">
    <text evidence="1 9">Homodimer.</text>
</comment>
<evidence type="ECO:0000256" key="9">
    <source>
        <dbReference type="PIRNR" id="PIRNR000452"/>
    </source>
</evidence>
<keyword evidence="4 9" id="KW-0808">Transferase</keyword>
<proteinExistence type="predicted"/>
<dbReference type="SUPFAM" id="SSF55729">
    <property type="entry name" value="Acyl-CoA N-acyltransferases (Nat)"/>
    <property type="match status" value="1"/>
</dbReference>
<evidence type="ECO:0000313" key="12">
    <source>
        <dbReference type="Proteomes" id="UP001595710"/>
    </source>
</evidence>
<accession>A0ABV7WTJ5</accession>
<evidence type="ECO:0000256" key="4">
    <source>
        <dbReference type="ARBA" id="ARBA00022679"/>
    </source>
</evidence>
<dbReference type="Pfam" id="PF00583">
    <property type="entry name" value="Acetyltransf_1"/>
    <property type="match status" value="1"/>
</dbReference>
<evidence type="ECO:0000256" key="1">
    <source>
        <dbReference type="ARBA" id="ARBA00011738"/>
    </source>
</evidence>
<reference evidence="12" key="1">
    <citation type="journal article" date="2019" name="Int. J. Syst. Evol. Microbiol.">
        <title>The Global Catalogue of Microorganisms (GCM) 10K type strain sequencing project: providing services to taxonomists for standard genome sequencing and annotation.</title>
        <authorList>
            <consortium name="The Broad Institute Genomics Platform"/>
            <consortium name="The Broad Institute Genome Sequencing Center for Infectious Disease"/>
            <person name="Wu L."/>
            <person name="Ma J."/>
        </authorList>
    </citation>
    <scope>NUCLEOTIDE SEQUENCE [LARGE SCALE GENOMIC DNA]</scope>
    <source>
        <strain evidence="12">CECT 8288</strain>
    </source>
</reference>
<name>A0ABV7WTJ5_9GAMM</name>
<comment type="caution">
    <text evidence="11">The sequence shown here is derived from an EMBL/GenBank/DDBJ whole genome shotgun (WGS) entry which is preliminary data.</text>
</comment>
<dbReference type="CDD" id="cd04301">
    <property type="entry name" value="NAT_SF"/>
    <property type="match status" value="1"/>
</dbReference>
<dbReference type="RefSeq" id="WP_290281499.1">
    <property type="nucleotide sequence ID" value="NZ_JAUFQI010000001.1"/>
</dbReference>
<sequence>MDIRVVNRIDIGEWAELRNELWPSSVDQHKRDLTQYFQGKSTQINHAYLSFNNGEIVGFIELNVRNYAEGSSEPRVPFVEGWYVKPDFQGTGIGKALMEAAEQWAIKSGYHELASDTEFSNEKSIALHKELGFKEVERVVCFLKKL</sequence>
<dbReference type="InterPro" id="IPR016181">
    <property type="entry name" value="Acyl_CoA_acyltransferase"/>
</dbReference>
<dbReference type="GO" id="GO:0047663">
    <property type="term" value="F:aminoglycoside 6'-N-acetyltransferase activity"/>
    <property type="evidence" value="ECO:0007669"/>
    <property type="project" value="UniProtKB-EC"/>
</dbReference>
<dbReference type="Proteomes" id="UP001595710">
    <property type="component" value="Unassembled WGS sequence"/>
</dbReference>
<dbReference type="PIRSF" id="PIRSF000452">
    <property type="entry name" value="6-N-acetyltransf"/>
    <property type="match status" value="1"/>
</dbReference>
<comment type="catalytic activity">
    <reaction evidence="8 9">
        <text>kanamycin B + acetyl-CoA = N(6')-acetylkanamycin B + CoA + H(+)</text>
        <dbReference type="Rhea" id="RHEA:16449"/>
        <dbReference type="ChEBI" id="CHEBI:15378"/>
        <dbReference type="ChEBI" id="CHEBI:57287"/>
        <dbReference type="ChEBI" id="CHEBI:57288"/>
        <dbReference type="ChEBI" id="CHEBI:58390"/>
        <dbReference type="ChEBI" id="CHEBI:58549"/>
        <dbReference type="EC" id="2.3.1.82"/>
    </reaction>
</comment>
<keyword evidence="5 9" id="KW-0046">Antibiotic resistance</keyword>
<comment type="function">
    <text evidence="9">Catalyzes the transfer of an acetyl group from acetyl-CoA to the 6'-amino group of aminoglycoside molecules conferring resistance to antibiotics containing the purpurosamine ring.</text>
</comment>
<organism evidence="11 12">
    <name type="scientific">Reinekea marina</name>
    <dbReference type="NCBI Taxonomy" id="1310421"/>
    <lineage>
        <taxon>Bacteria</taxon>
        <taxon>Pseudomonadati</taxon>
        <taxon>Pseudomonadota</taxon>
        <taxon>Gammaproteobacteria</taxon>
        <taxon>Oceanospirillales</taxon>
        <taxon>Saccharospirillaceae</taxon>
        <taxon>Reinekea</taxon>
    </lineage>
</organism>
<feature type="domain" description="N-acetyltransferase" evidence="10">
    <location>
        <begin position="1"/>
        <end position="146"/>
    </location>
</feature>
<dbReference type="EMBL" id="JBHRYN010000012">
    <property type="protein sequence ID" value="MFC3702179.1"/>
    <property type="molecule type" value="Genomic_DNA"/>
</dbReference>
<dbReference type="Gene3D" id="3.40.630.30">
    <property type="match status" value="1"/>
</dbReference>
<dbReference type="PANTHER" id="PTHR43072">
    <property type="entry name" value="N-ACETYLTRANSFERASE"/>
    <property type="match status" value="1"/>
</dbReference>
<dbReference type="InterPro" id="IPR000182">
    <property type="entry name" value="GNAT_dom"/>
</dbReference>
<evidence type="ECO:0000313" key="11">
    <source>
        <dbReference type="EMBL" id="MFC3702179.1"/>
    </source>
</evidence>
<evidence type="ECO:0000256" key="3">
    <source>
        <dbReference type="ARBA" id="ARBA00017677"/>
    </source>
</evidence>
<evidence type="ECO:0000256" key="2">
    <source>
        <dbReference type="ARBA" id="ARBA00012888"/>
    </source>
</evidence>
<evidence type="ECO:0000256" key="7">
    <source>
        <dbReference type="ARBA" id="ARBA00029660"/>
    </source>
</evidence>
<evidence type="ECO:0000256" key="6">
    <source>
        <dbReference type="ARBA" id="ARBA00023315"/>
    </source>
</evidence>
<dbReference type="NCBIfam" id="NF043067">
    <property type="entry name" value="AAC_6p_group_E"/>
    <property type="match status" value="1"/>
</dbReference>
<dbReference type="InterPro" id="IPR024170">
    <property type="entry name" value="Aminoglycoside_N6-AcTrfrase"/>
</dbReference>
<protein>
    <recommendedName>
        <fullName evidence="3 9">Aminoglycoside N(6')-acetyltransferase type 1</fullName>
        <ecNumber evidence="2 9">2.3.1.82</ecNumber>
    </recommendedName>
    <alternativeName>
        <fullName evidence="7 9">Aminoglycoside resistance protein</fullName>
    </alternativeName>
</protein>
<evidence type="ECO:0000256" key="5">
    <source>
        <dbReference type="ARBA" id="ARBA00023251"/>
    </source>
</evidence>
<evidence type="ECO:0000259" key="10">
    <source>
        <dbReference type="PROSITE" id="PS51186"/>
    </source>
</evidence>
<gene>
    <name evidence="11" type="primary">aac(6')</name>
    <name evidence="11" type="ORF">ACFOND_11035</name>
</gene>
<keyword evidence="12" id="KW-1185">Reference proteome</keyword>
<dbReference type="EC" id="2.3.1.82" evidence="2 9"/>